<feature type="region of interest" description="Disordered" evidence="5">
    <location>
        <begin position="1"/>
        <end position="44"/>
    </location>
</feature>
<dbReference type="CDD" id="cd04508">
    <property type="entry name" value="Tudor_SF"/>
    <property type="match status" value="1"/>
</dbReference>
<organism evidence="7">
    <name type="scientific">Heterosigma akashiwo</name>
    <name type="common">Chromophytic alga</name>
    <name type="synonym">Heterosigma carterae</name>
    <dbReference type="NCBI Taxonomy" id="2829"/>
    <lineage>
        <taxon>Eukaryota</taxon>
        <taxon>Sar</taxon>
        <taxon>Stramenopiles</taxon>
        <taxon>Ochrophyta</taxon>
        <taxon>Raphidophyceae</taxon>
        <taxon>Chattonellales</taxon>
        <taxon>Chattonellaceae</taxon>
        <taxon>Heterosigma</taxon>
    </lineage>
</organism>
<evidence type="ECO:0000256" key="1">
    <source>
        <dbReference type="ARBA" id="ARBA00007265"/>
    </source>
</evidence>
<dbReference type="GO" id="GO:0052929">
    <property type="term" value="F:ATP:3'-cytidine-cytidine-tRNA adenylyltransferase activity"/>
    <property type="evidence" value="ECO:0007669"/>
    <property type="project" value="TreeGrafter"/>
</dbReference>
<dbReference type="SUPFAM" id="SSF81301">
    <property type="entry name" value="Nucleotidyltransferase"/>
    <property type="match status" value="1"/>
</dbReference>
<evidence type="ECO:0000313" key="7">
    <source>
        <dbReference type="EMBL" id="CAE0634538.1"/>
    </source>
</evidence>
<dbReference type="InterPro" id="IPR043519">
    <property type="entry name" value="NT_sf"/>
</dbReference>
<feature type="region of interest" description="Disordered" evidence="5">
    <location>
        <begin position="92"/>
        <end position="125"/>
    </location>
</feature>
<comment type="similarity">
    <text evidence="1 4">Belongs to the tRNA nucleotidyltransferase/poly(A) polymerase family.</text>
</comment>
<reference evidence="7" key="1">
    <citation type="submission" date="2021-01" db="EMBL/GenBank/DDBJ databases">
        <authorList>
            <person name="Corre E."/>
            <person name="Pelletier E."/>
            <person name="Niang G."/>
            <person name="Scheremetjew M."/>
            <person name="Finn R."/>
            <person name="Kale V."/>
            <person name="Holt S."/>
            <person name="Cochrane G."/>
            <person name="Meng A."/>
            <person name="Brown T."/>
            <person name="Cohen L."/>
        </authorList>
    </citation>
    <scope>NUCLEOTIDE SEQUENCE</scope>
    <source>
        <strain evidence="7">CCMP3107</strain>
    </source>
</reference>
<dbReference type="InterPro" id="IPR002646">
    <property type="entry name" value="PolA_pol_head_dom"/>
</dbReference>
<evidence type="ECO:0000259" key="6">
    <source>
        <dbReference type="Pfam" id="PF01743"/>
    </source>
</evidence>
<keyword evidence="2 4" id="KW-0808">Transferase</keyword>
<evidence type="ECO:0000256" key="3">
    <source>
        <dbReference type="ARBA" id="ARBA00022884"/>
    </source>
</evidence>
<evidence type="ECO:0000256" key="2">
    <source>
        <dbReference type="ARBA" id="ARBA00022679"/>
    </source>
</evidence>
<dbReference type="Gene3D" id="1.10.3090.10">
    <property type="entry name" value="cca-adding enzyme, domain 2"/>
    <property type="match status" value="1"/>
</dbReference>
<evidence type="ECO:0000256" key="4">
    <source>
        <dbReference type="RuleBase" id="RU003953"/>
    </source>
</evidence>
<dbReference type="AlphaFoldDB" id="A0A7S3XWT3"/>
<dbReference type="GO" id="GO:0003723">
    <property type="term" value="F:RNA binding"/>
    <property type="evidence" value="ECO:0007669"/>
    <property type="project" value="UniProtKB-KW"/>
</dbReference>
<name>A0A7S3XWT3_HETAK</name>
<dbReference type="PANTHER" id="PTHR13734:SF5">
    <property type="entry name" value="CCA TRNA NUCLEOTIDYLTRANSFERASE, MITOCHONDRIAL"/>
    <property type="match status" value="1"/>
</dbReference>
<evidence type="ECO:0000256" key="5">
    <source>
        <dbReference type="SAM" id="MobiDB-lite"/>
    </source>
</evidence>
<dbReference type="GO" id="GO:0001680">
    <property type="term" value="P:tRNA 3'-terminal CCA addition"/>
    <property type="evidence" value="ECO:0007669"/>
    <property type="project" value="TreeGrafter"/>
</dbReference>
<dbReference type="CDD" id="cd05398">
    <property type="entry name" value="NT_ClassII-CCAase"/>
    <property type="match status" value="1"/>
</dbReference>
<dbReference type="Gene3D" id="3.30.460.10">
    <property type="entry name" value="Beta Polymerase, domain 2"/>
    <property type="match status" value="1"/>
</dbReference>
<feature type="domain" description="Poly A polymerase head" evidence="6">
    <location>
        <begin position="161"/>
        <end position="318"/>
    </location>
</feature>
<dbReference type="SUPFAM" id="SSF81891">
    <property type="entry name" value="Poly A polymerase C-terminal region-like"/>
    <property type="match status" value="1"/>
</dbReference>
<accession>A0A7S3XWT3</accession>
<keyword evidence="3 4" id="KW-0694">RNA-binding</keyword>
<dbReference type="EMBL" id="HBIU01028762">
    <property type="protein sequence ID" value="CAE0634538.1"/>
    <property type="molecule type" value="Transcribed_RNA"/>
</dbReference>
<proteinExistence type="inferred from homology"/>
<dbReference type="PANTHER" id="PTHR13734">
    <property type="entry name" value="TRNA-NUCLEOTIDYLTRANSFERASE"/>
    <property type="match status" value="1"/>
</dbReference>
<protein>
    <recommendedName>
        <fullName evidence="6">Poly A polymerase head domain-containing protein</fullName>
    </recommendedName>
</protein>
<gene>
    <name evidence="7" type="ORF">HAKA00212_LOCUS13256</name>
</gene>
<dbReference type="GO" id="GO:0052927">
    <property type="term" value="F:CC tRNA cytidylyltransferase activity"/>
    <property type="evidence" value="ECO:0007669"/>
    <property type="project" value="TreeGrafter"/>
</dbReference>
<dbReference type="Pfam" id="PF01743">
    <property type="entry name" value="PolyA_pol"/>
    <property type="match status" value="1"/>
</dbReference>
<sequence>MKRKQMMGAIISKKSSKKADKADLPPPPPALEAKAELVGSSGGVSEGSDVLANFLGMGEWRAAKVVKVHTDGSLDILYSHGVKEVKVGASRTKATGDGTNDQVAEAKDTKKAKAAAAAAPPEGEEEGPLVVDADIILRADEAKLFRLLLRASQERGLGTTLRVAGGWVRDKLLEAGGHWAVKGLPAGSQSVDTSQIDIDVALDNMVGAAFADEVNDWLQHKGRQTKSVAIVAKNPEKSKHLETATMKISGFSLDFVNLRTETYTDEASRIPSMAIGSPAEDALRRDLTINALFYNINTGKVEDWTRRGLADLRGRVVRTPLPARTTFLDDPLRVLRAVRFAGRLGFTVDEELLGAASSKEVHQALLLKVSRERIGSEVEGMMAGRAPLHSFHIIVGLGLGPIVFPFPPMMTEPPPPPMRVFQTSLLHMTHMTALLEGGAQRMRAHLPPTDLEKRMGLYAAFLWPFRHLRYSPLDGTGRKKGRQGARTEGVIYFLMQEMLKRPARERKAVETIQRAAEQFSALVAKREYGPVGRAELGRALVEAGELWQVAMLMGLAVDQSRARGDGTCESEMSLSYVKYHMGWMRKYEALAREIEALGLVGVWDMKPLVDGNAMKEIFRNIPKGKAFTELMDAQKEWMLEHQEGTREQLVTHLTQEFQDFL</sequence>